<name>A0A024TCH4_9STRA</name>
<gene>
    <name evidence="2" type="ORF">H310_13672</name>
</gene>
<dbReference type="RefSeq" id="XP_008879482.1">
    <property type="nucleotide sequence ID" value="XM_008881260.1"/>
</dbReference>
<dbReference type="GeneID" id="20090722"/>
<evidence type="ECO:0000313" key="2">
    <source>
        <dbReference type="EMBL" id="ETV91845.1"/>
    </source>
</evidence>
<proteinExistence type="predicted"/>
<dbReference type="VEuPathDB" id="FungiDB:H310_13672"/>
<dbReference type="AlphaFoldDB" id="A0A024TCH4"/>
<organism evidence="2">
    <name type="scientific">Aphanomyces invadans</name>
    <dbReference type="NCBI Taxonomy" id="157072"/>
    <lineage>
        <taxon>Eukaryota</taxon>
        <taxon>Sar</taxon>
        <taxon>Stramenopiles</taxon>
        <taxon>Oomycota</taxon>
        <taxon>Saprolegniomycetes</taxon>
        <taxon>Saprolegniales</taxon>
        <taxon>Verrucalvaceae</taxon>
        <taxon>Aphanomyces</taxon>
    </lineage>
</organism>
<dbReference type="EMBL" id="KI914006">
    <property type="protein sequence ID" value="ETV91845.1"/>
    <property type="molecule type" value="Genomic_DNA"/>
</dbReference>
<accession>A0A024TCH4</accession>
<dbReference type="OrthoDB" id="73711at2759"/>
<protein>
    <submittedName>
        <fullName evidence="2">Uncharacterized protein</fullName>
    </submittedName>
</protein>
<reference evidence="2" key="1">
    <citation type="submission" date="2013-12" db="EMBL/GenBank/DDBJ databases">
        <title>The Genome Sequence of Aphanomyces invadans NJM9701.</title>
        <authorList>
            <consortium name="The Broad Institute Genomics Platform"/>
            <person name="Russ C."/>
            <person name="Tyler B."/>
            <person name="van West P."/>
            <person name="Dieguez-Uribeondo J."/>
            <person name="Young S.K."/>
            <person name="Zeng Q."/>
            <person name="Gargeya S."/>
            <person name="Fitzgerald M."/>
            <person name="Abouelleil A."/>
            <person name="Alvarado L."/>
            <person name="Chapman S.B."/>
            <person name="Gainer-Dewar J."/>
            <person name="Goldberg J."/>
            <person name="Griggs A."/>
            <person name="Gujja S."/>
            <person name="Hansen M."/>
            <person name="Howarth C."/>
            <person name="Imamovic A."/>
            <person name="Ireland A."/>
            <person name="Larimer J."/>
            <person name="McCowan C."/>
            <person name="Murphy C."/>
            <person name="Pearson M."/>
            <person name="Poon T.W."/>
            <person name="Priest M."/>
            <person name="Roberts A."/>
            <person name="Saif S."/>
            <person name="Shea T."/>
            <person name="Sykes S."/>
            <person name="Wortman J."/>
            <person name="Nusbaum C."/>
            <person name="Birren B."/>
        </authorList>
    </citation>
    <scope>NUCLEOTIDE SEQUENCE [LARGE SCALE GENOMIC DNA]</scope>
    <source>
        <strain evidence="2">NJM9701</strain>
    </source>
</reference>
<feature type="region of interest" description="Disordered" evidence="1">
    <location>
        <begin position="283"/>
        <end position="302"/>
    </location>
</feature>
<evidence type="ECO:0000256" key="1">
    <source>
        <dbReference type="SAM" id="MobiDB-lite"/>
    </source>
</evidence>
<sequence>MSEALASMADAYAAGVASDAGVVAFADLCTKKSSSRKALLPRITPLIVSEADLKQVHGNPHEKLRQLQLQVLCRLGQAALRKADPMDKTEKKVLYSILSSMAMKMDSLAMVASNNADDDTQSAFRTFILDTLAHRFQSSLPKTFKWLYRALEITLPNDDKTKKTTPSIVVARTQPSEPNLNADCSISQVLQDRASSTSKDPKASRSLFQEVVLTSNQPKCLPVVPIVHKTVPTPTKHLTFSAGTIDNAPSKSFGPTRHTMVLKTPERPKRPPMKKQLVCVASSPPLRKPTKKRLGTLMSSFK</sequence>